<keyword evidence="2" id="KW-1133">Transmembrane helix</keyword>
<evidence type="ECO:0000313" key="3">
    <source>
        <dbReference type="EMBL" id="CAD1830997.1"/>
    </source>
</evidence>
<reference evidence="3" key="1">
    <citation type="submission" date="2020-07" db="EMBL/GenBank/DDBJ databases">
        <authorList>
            <person name="Lin J."/>
        </authorList>
    </citation>
    <scope>NUCLEOTIDE SEQUENCE</scope>
</reference>
<evidence type="ECO:0000256" key="2">
    <source>
        <dbReference type="SAM" id="Phobius"/>
    </source>
</evidence>
<protein>
    <submittedName>
        <fullName evidence="3">Uncharacterized protein</fullName>
    </submittedName>
</protein>
<feature type="region of interest" description="Disordered" evidence="1">
    <location>
        <begin position="19"/>
        <end position="47"/>
    </location>
</feature>
<gene>
    <name evidence="3" type="ORF">CB5_LOCUS14208</name>
</gene>
<organism evidence="3">
    <name type="scientific">Ananas comosus var. bracteatus</name>
    <name type="common">red pineapple</name>
    <dbReference type="NCBI Taxonomy" id="296719"/>
    <lineage>
        <taxon>Eukaryota</taxon>
        <taxon>Viridiplantae</taxon>
        <taxon>Streptophyta</taxon>
        <taxon>Embryophyta</taxon>
        <taxon>Tracheophyta</taxon>
        <taxon>Spermatophyta</taxon>
        <taxon>Magnoliopsida</taxon>
        <taxon>Liliopsida</taxon>
        <taxon>Poales</taxon>
        <taxon>Bromeliaceae</taxon>
        <taxon>Bromelioideae</taxon>
        <taxon>Ananas</taxon>
    </lineage>
</organism>
<keyword evidence="2" id="KW-0812">Transmembrane</keyword>
<feature type="transmembrane region" description="Helical" evidence="2">
    <location>
        <begin position="104"/>
        <end position="127"/>
    </location>
</feature>
<sequence length="131" mass="14865">MDDLRRGHKRMVRIRGRAPGVGRGDLATARTPGRRRRPPAPQLHEPDHRPPLAVVVAVYMLQNTLITALVLLGVIHFVGVYYYYNTPRSRRRICTGIGSERRLLLLVGRGWVWVGFLYACVVVSHSMQLVL</sequence>
<evidence type="ECO:0000256" key="1">
    <source>
        <dbReference type="SAM" id="MobiDB-lite"/>
    </source>
</evidence>
<keyword evidence="2" id="KW-0472">Membrane</keyword>
<name>A0A6V7PJL3_ANACO</name>
<proteinExistence type="predicted"/>
<feature type="transmembrane region" description="Helical" evidence="2">
    <location>
        <begin position="65"/>
        <end position="84"/>
    </location>
</feature>
<dbReference type="EMBL" id="LR862148">
    <property type="protein sequence ID" value="CAD1830997.1"/>
    <property type="molecule type" value="Genomic_DNA"/>
</dbReference>
<accession>A0A6V7PJL3</accession>
<dbReference type="AlphaFoldDB" id="A0A6V7PJL3"/>